<dbReference type="EMBL" id="MF997423">
    <property type="protein sequence ID" value="AVR57628.1"/>
    <property type="molecule type" value="Genomic_DNA"/>
</dbReference>
<dbReference type="GO" id="GO:1990904">
    <property type="term" value="C:ribonucleoprotein complex"/>
    <property type="evidence" value="ECO:0007669"/>
    <property type="project" value="UniProtKB-KW"/>
</dbReference>
<keyword evidence="2 4" id="KW-0689">Ribosomal protein</keyword>
<geneLocation type="mitochondrion" evidence="5"/>
<comment type="similarity">
    <text evidence="1 4">Belongs to the universal ribosomal protein uS19 family.</text>
</comment>
<dbReference type="InterPro" id="IPR023575">
    <property type="entry name" value="Ribosomal_uS19_SF"/>
</dbReference>
<evidence type="ECO:0000256" key="4">
    <source>
        <dbReference type="RuleBase" id="RU003485"/>
    </source>
</evidence>
<gene>
    <name evidence="5" type="primary">rps19</name>
</gene>
<keyword evidence="3 4" id="KW-0687">Ribonucleoprotein</keyword>
<proteinExistence type="inferred from homology"/>
<dbReference type="PRINTS" id="PR00975">
    <property type="entry name" value="RIBOSOMALS19"/>
</dbReference>
<dbReference type="AlphaFoldDB" id="A0A2R4A3I5"/>
<evidence type="ECO:0000256" key="1">
    <source>
        <dbReference type="ARBA" id="ARBA00007345"/>
    </source>
</evidence>
<dbReference type="SUPFAM" id="SSF54570">
    <property type="entry name" value="Ribosomal protein S19"/>
    <property type="match status" value="1"/>
</dbReference>
<protein>
    <submittedName>
        <fullName evidence="5">Ribosomal protein S19</fullName>
    </submittedName>
</protein>
<reference evidence="5" key="1">
    <citation type="submission" date="2017-09" db="EMBL/GenBank/DDBJ databases">
        <title>Comparative analysis of the mitochondrial genomes of 6 newly sequenced diatoms reveals group II introns in the barcoding region of cox1.</title>
        <authorList>
            <person name="Keepers K.G."/>
            <person name="Pogoda C.S."/>
            <person name="Kane N.C."/>
            <person name="Hamsher S.E."/>
            <person name="Stepanek J.G."/>
            <person name="Kociolek J.P."/>
        </authorList>
    </citation>
    <scope>NUCLEOTIDE SEQUENCE</scope>
</reference>
<evidence type="ECO:0000256" key="3">
    <source>
        <dbReference type="ARBA" id="ARBA00023274"/>
    </source>
</evidence>
<dbReference type="InterPro" id="IPR002222">
    <property type="entry name" value="Ribosomal_uS19"/>
</dbReference>
<dbReference type="Pfam" id="PF00203">
    <property type="entry name" value="Ribosomal_S19"/>
    <property type="match status" value="1"/>
</dbReference>
<organism evidence="5">
    <name type="scientific">Surirella sp</name>
    <dbReference type="NCBI Taxonomy" id="1526603"/>
    <lineage>
        <taxon>Eukaryota</taxon>
        <taxon>Sar</taxon>
        <taxon>Stramenopiles</taxon>
        <taxon>Ochrophyta</taxon>
        <taxon>Bacillariophyta</taxon>
        <taxon>Bacillariophyceae</taxon>
        <taxon>Bacillariophycidae</taxon>
        <taxon>Surirellales</taxon>
        <taxon>Surirellaceae</taxon>
        <taxon>Surirella</taxon>
    </lineage>
</organism>
<sequence length="62" mass="7438">MSQFEILKFSGNTILKPKHLNKTVQIYNGKKHLEFKITKQMLYFKTGCFLPTRSDYFYKKSK</sequence>
<evidence type="ECO:0000313" key="5">
    <source>
        <dbReference type="EMBL" id="AVR57628.1"/>
    </source>
</evidence>
<dbReference type="GO" id="GO:0003735">
    <property type="term" value="F:structural constituent of ribosome"/>
    <property type="evidence" value="ECO:0007669"/>
    <property type="project" value="InterPro"/>
</dbReference>
<dbReference type="GO" id="GO:0006412">
    <property type="term" value="P:translation"/>
    <property type="evidence" value="ECO:0007669"/>
    <property type="project" value="InterPro"/>
</dbReference>
<keyword evidence="5" id="KW-0496">Mitochondrion</keyword>
<dbReference type="GO" id="GO:0005840">
    <property type="term" value="C:ribosome"/>
    <property type="evidence" value="ECO:0007669"/>
    <property type="project" value="UniProtKB-KW"/>
</dbReference>
<dbReference type="Gene3D" id="3.30.860.10">
    <property type="entry name" value="30s Ribosomal Protein S19, Chain A"/>
    <property type="match status" value="1"/>
</dbReference>
<evidence type="ECO:0000256" key="2">
    <source>
        <dbReference type="ARBA" id="ARBA00022980"/>
    </source>
</evidence>
<accession>A0A2R4A3I5</accession>
<name>A0A2R4A3I5_9STRA</name>